<organism evidence="2 3">
    <name type="scientific">Shivajiella indica</name>
    <dbReference type="NCBI Taxonomy" id="872115"/>
    <lineage>
        <taxon>Bacteria</taxon>
        <taxon>Pseudomonadati</taxon>
        <taxon>Bacteroidota</taxon>
        <taxon>Cytophagia</taxon>
        <taxon>Cytophagales</taxon>
        <taxon>Cyclobacteriaceae</taxon>
        <taxon>Shivajiella</taxon>
    </lineage>
</organism>
<name>A0ABW5B5Z6_9BACT</name>
<keyword evidence="3" id="KW-1185">Reference proteome</keyword>
<dbReference type="Pfam" id="PF00903">
    <property type="entry name" value="Glyoxalase"/>
    <property type="match status" value="1"/>
</dbReference>
<dbReference type="Gene3D" id="3.10.180.10">
    <property type="entry name" value="2,3-Dihydroxybiphenyl 1,2-Dioxygenase, domain 1"/>
    <property type="match status" value="1"/>
</dbReference>
<reference evidence="3" key="1">
    <citation type="journal article" date="2019" name="Int. J. Syst. Evol. Microbiol.">
        <title>The Global Catalogue of Microorganisms (GCM) 10K type strain sequencing project: providing services to taxonomists for standard genome sequencing and annotation.</title>
        <authorList>
            <consortium name="The Broad Institute Genomics Platform"/>
            <consortium name="The Broad Institute Genome Sequencing Center for Infectious Disease"/>
            <person name="Wu L."/>
            <person name="Ma J."/>
        </authorList>
    </citation>
    <scope>NUCLEOTIDE SEQUENCE [LARGE SCALE GENOMIC DNA]</scope>
    <source>
        <strain evidence="3">KCTC 19812</strain>
    </source>
</reference>
<gene>
    <name evidence="2" type="ORF">ACFSKV_04510</name>
</gene>
<proteinExistence type="predicted"/>
<dbReference type="PANTHER" id="PTHR36113:SF1">
    <property type="entry name" value="GLYOXALASE_BLEOMYCIN RESISTANCE PROTEIN_DIOXYGENASE"/>
    <property type="match status" value="1"/>
</dbReference>
<dbReference type="EMBL" id="JBHUIV010000010">
    <property type="protein sequence ID" value="MFD2200816.1"/>
    <property type="molecule type" value="Genomic_DNA"/>
</dbReference>
<dbReference type="Proteomes" id="UP001597414">
    <property type="component" value="Unassembled WGS sequence"/>
</dbReference>
<dbReference type="InterPro" id="IPR051332">
    <property type="entry name" value="Fosfomycin_Res_Enzymes"/>
</dbReference>
<feature type="domain" description="VOC" evidence="1">
    <location>
        <begin position="7"/>
        <end position="136"/>
    </location>
</feature>
<dbReference type="SUPFAM" id="SSF54593">
    <property type="entry name" value="Glyoxalase/Bleomycin resistance protein/Dihydroxybiphenyl dioxygenase"/>
    <property type="match status" value="1"/>
</dbReference>
<sequence>MKVKTMTLEHVALWTDNLESMKAYYQTHFGGIPNQLYNNPKTGFKSYFLTFKGGARLEIMQMEGIPQNSNDTKEKQHLGLIHLAFGVSSKKEVEQKAIELKDAGFEILRGPRTTGDGYYEFETLDPDGNRIEITYKL</sequence>
<protein>
    <submittedName>
        <fullName evidence="2">VOC family protein</fullName>
    </submittedName>
</protein>
<dbReference type="InterPro" id="IPR004360">
    <property type="entry name" value="Glyas_Fos-R_dOase_dom"/>
</dbReference>
<dbReference type="InterPro" id="IPR029068">
    <property type="entry name" value="Glyas_Bleomycin-R_OHBP_Dase"/>
</dbReference>
<evidence type="ECO:0000313" key="3">
    <source>
        <dbReference type="Proteomes" id="UP001597414"/>
    </source>
</evidence>
<accession>A0ABW5B5Z6</accession>
<comment type="caution">
    <text evidence="2">The sequence shown here is derived from an EMBL/GenBank/DDBJ whole genome shotgun (WGS) entry which is preliminary data.</text>
</comment>
<evidence type="ECO:0000313" key="2">
    <source>
        <dbReference type="EMBL" id="MFD2200816.1"/>
    </source>
</evidence>
<dbReference type="InterPro" id="IPR037523">
    <property type="entry name" value="VOC_core"/>
</dbReference>
<evidence type="ECO:0000259" key="1">
    <source>
        <dbReference type="PROSITE" id="PS51819"/>
    </source>
</evidence>
<dbReference type="RefSeq" id="WP_380800683.1">
    <property type="nucleotide sequence ID" value="NZ_JBHUIV010000010.1"/>
</dbReference>
<dbReference type="PANTHER" id="PTHR36113">
    <property type="entry name" value="LYASE, PUTATIVE-RELATED-RELATED"/>
    <property type="match status" value="1"/>
</dbReference>
<dbReference type="PROSITE" id="PS51819">
    <property type="entry name" value="VOC"/>
    <property type="match status" value="1"/>
</dbReference>